<name>A0A9J6GZP6_HAELO</name>
<organism evidence="3 4">
    <name type="scientific">Haemaphysalis longicornis</name>
    <name type="common">Bush tick</name>
    <dbReference type="NCBI Taxonomy" id="44386"/>
    <lineage>
        <taxon>Eukaryota</taxon>
        <taxon>Metazoa</taxon>
        <taxon>Ecdysozoa</taxon>
        <taxon>Arthropoda</taxon>
        <taxon>Chelicerata</taxon>
        <taxon>Arachnida</taxon>
        <taxon>Acari</taxon>
        <taxon>Parasitiformes</taxon>
        <taxon>Ixodida</taxon>
        <taxon>Ixodoidea</taxon>
        <taxon>Ixodidae</taxon>
        <taxon>Haemaphysalinae</taxon>
        <taxon>Haemaphysalis</taxon>
    </lineage>
</organism>
<dbReference type="OrthoDB" id="205623at2759"/>
<accession>A0A9J6GZP6</accession>
<sequence length="123" mass="14461">MQSVSHFLPQDRDQEGTEMSIQEPSKDYSLVKLFQERYMPFVQRYQPMEGDIFLVSYPKCGSLWMQHILYGIIHTWNHRGSYNGRATKSNTCYEIRYDPMELASGPGPWGSRPTYRFACNRSH</sequence>
<feature type="domain" description="Sulfotransferase" evidence="2">
    <location>
        <begin position="50"/>
        <end position="78"/>
    </location>
</feature>
<dbReference type="InterPro" id="IPR000863">
    <property type="entry name" value="Sulfotransferase_dom"/>
</dbReference>
<keyword evidence="4" id="KW-1185">Reference proteome</keyword>
<dbReference type="SUPFAM" id="SSF52540">
    <property type="entry name" value="P-loop containing nucleoside triphosphate hydrolases"/>
    <property type="match status" value="1"/>
</dbReference>
<dbReference type="InterPro" id="IPR027417">
    <property type="entry name" value="P-loop_NTPase"/>
</dbReference>
<evidence type="ECO:0000256" key="1">
    <source>
        <dbReference type="SAM" id="MobiDB-lite"/>
    </source>
</evidence>
<gene>
    <name evidence="3" type="ORF">HPB48_001009</name>
</gene>
<proteinExistence type="predicted"/>
<dbReference type="GO" id="GO:0008146">
    <property type="term" value="F:sulfotransferase activity"/>
    <property type="evidence" value="ECO:0007669"/>
    <property type="project" value="InterPro"/>
</dbReference>
<comment type="caution">
    <text evidence="3">The sequence shown here is derived from an EMBL/GenBank/DDBJ whole genome shotgun (WGS) entry which is preliminary data.</text>
</comment>
<dbReference type="VEuPathDB" id="VectorBase:HLOH_050672"/>
<feature type="region of interest" description="Disordered" evidence="1">
    <location>
        <begin position="1"/>
        <end position="23"/>
    </location>
</feature>
<evidence type="ECO:0000313" key="3">
    <source>
        <dbReference type="EMBL" id="KAH9379895.1"/>
    </source>
</evidence>
<protein>
    <recommendedName>
        <fullName evidence="2">Sulfotransferase domain-containing protein</fullName>
    </recommendedName>
</protein>
<evidence type="ECO:0000259" key="2">
    <source>
        <dbReference type="Pfam" id="PF00685"/>
    </source>
</evidence>
<dbReference type="EMBL" id="JABSTR010000010">
    <property type="protein sequence ID" value="KAH9379895.1"/>
    <property type="molecule type" value="Genomic_DNA"/>
</dbReference>
<evidence type="ECO:0000313" key="4">
    <source>
        <dbReference type="Proteomes" id="UP000821853"/>
    </source>
</evidence>
<dbReference type="Pfam" id="PF00685">
    <property type="entry name" value="Sulfotransfer_1"/>
    <property type="match status" value="1"/>
</dbReference>
<dbReference type="AlphaFoldDB" id="A0A9J6GZP6"/>
<dbReference type="Gene3D" id="3.40.50.300">
    <property type="entry name" value="P-loop containing nucleotide triphosphate hydrolases"/>
    <property type="match status" value="1"/>
</dbReference>
<dbReference type="Proteomes" id="UP000821853">
    <property type="component" value="Chromosome 8"/>
</dbReference>
<reference evidence="3 4" key="1">
    <citation type="journal article" date="2020" name="Cell">
        <title>Large-Scale Comparative Analyses of Tick Genomes Elucidate Their Genetic Diversity and Vector Capacities.</title>
        <authorList>
            <consortium name="Tick Genome and Microbiome Consortium (TIGMIC)"/>
            <person name="Jia N."/>
            <person name="Wang J."/>
            <person name="Shi W."/>
            <person name="Du L."/>
            <person name="Sun Y."/>
            <person name="Zhan W."/>
            <person name="Jiang J.F."/>
            <person name="Wang Q."/>
            <person name="Zhang B."/>
            <person name="Ji P."/>
            <person name="Bell-Sakyi L."/>
            <person name="Cui X.M."/>
            <person name="Yuan T.T."/>
            <person name="Jiang B.G."/>
            <person name="Yang W.F."/>
            <person name="Lam T.T."/>
            <person name="Chang Q.C."/>
            <person name="Ding S.J."/>
            <person name="Wang X.J."/>
            <person name="Zhu J.G."/>
            <person name="Ruan X.D."/>
            <person name="Zhao L."/>
            <person name="Wei J.T."/>
            <person name="Ye R.Z."/>
            <person name="Que T.C."/>
            <person name="Du C.H."/>
            <person name="Zhou Y.H."/>
            <person name="Cheng J.X."/>
            <person name="Dai P.F."/>
            <person name="Guo W.B."/>
            <person name="Han X.H."/>
            <person name="Huang E.J."/>
            <person name="Li L.F."/>
            <person name="Wei W."/>
            <person name="Gao Y.C."/>
            <person name="Liu J.Z."/>
            <person name="Shao H.Z."/>
            <person name="Wang X."/>
            <person name="Wang C.C."/>
            <person name="Yang T.C."/>
            <person name="Huo Q.B."/>
            <person name="Li W."/>
            <person name="Chen H.Y."/>
            <person name="Chen S.E."/>
            <person name="Zhou L.G."/>
            <person name="Ni X.B."/>
            <person name="Tian J.H."/>
            <person name="Sheng Y."/>
            <person name="Liu T."/>
            <person name="Pan Y.S."/>
            <person name="Xia L.Y."/>
            <person name="Li J."/>
            <person name="Zhao F."/>
            <person name="Cao W.C."/>
        </authorList>
    </citation>
    <scope>NUCLEOTIDE SEQUENCE [LARGE SCALE GENOMIC DNA]</scope>
    <source>
        <strain evidence="3">HaeL-2018</strain>
    </source>
</reference>